<keyword evidence="4" id="KW-0378">Hydrolase</keyword>
<feature type="domain" description="Fluoroacetyl-CoA-specific thioesterase-like" evidence="3">
    <location>
        <begin position="17"/>
        <end position="119"/>
    </location>
</feature>
<name>A0A0L6Z727_9CLOT</name>
<feature type="active site" evidence="1">
    <location>
        <position position="70"/>
    </location>
</feature>
<dbReference type="PATRIC" id="fig|1121318.3.peg.2820"/>
<protein>
    <submittedName>
        <fullName evidence="4">Fluoroacetyl-CoA thioesterase</fullName>
        <ecNumber evidence="4">3.1.2.29</ecNumber>
    </submittedName>
</protein>
<dbReference type="InterPro" id="IPR025540">
    <property type="entry name" value="FlK"/>
</dbReference>
<sequence>MDFNVHEGTKGTMELVVADEHSASKIGSGLADVYATPAMVALMENTAQTSIKDDLPEGYATVGIEINVKHIKATPIGMKVKCESILKKVEGKKLLFEIEAFDEVGKIGEATHYRYIINSKDFMSKIQK</sequence>
<feature type="binding site" evidence="2">
    <location>
        <position position="63"/>
    </location>
    <ligand>
        <name>substrate</name>
    </ligand>
</feature>
<dbReference type="SUPFAM" id="SSF54637">
    <property type="entry name" value="Thioesterase/thiol ester dehydrase-isomerase"/>
    <property type="match status" value="1"/>
</dbReference>
<dbReference type="AlphaFoldDB" id="A0A0L6Z727"/>
<feature type="binding site" evidence="2">
    <location>
        <position position="114"/>
    </location>
    <ligand>
        <name>substrate</name>
    </ligand>
</feature>
<dbReference type="Gene3D" id="3.10.129.10">
    <property type="entry name" value="Hotdog Thioesterase"/>
    <property type="match status" value="1"/>
</dbReference>
<dbReference type="GO" id="GO:0016787">
    <property type="term" value="F:hydrolase activity"/>
    <property type="evidence" value="ECO:0007669"/>
    <property type="project" value="UniProtKB-KW"/>
</dbReference>
<feature type="active site" evidence="1">
    <location>
        <position position="44"/>
    </location>
</feature>
<evidence type="ECO:0000313" key="4">
    <source>
        <dbReference type="EMBL" id="KOA18765.1"/>
    </source>
</evidence>
<keyword evidence="5" id="KW-1185">Reference proteome</keyword>
<dbReference type="PANTHER" id="PTHR36934">
    <property type="entry name" value="BLR0278 PROTEIN"/>
    <property type="match status" value="1"/>
</dbReference>
<evidence type="ECO:0000259" key="3">
    <source>
        <dbReference type="Pfam" id="PF22636"/>
    </source>
</evidence>
<dbReference type="Pfam" id="PF22636">
    <property type="entry name" value="FlK"/>
    <property type="match status" value="1"/>
</dbReference>
<dbReference type="PANTHER" id="PTHR36934:SF1">
    <property type="entry name" value="THIOESTERASE DOMAIN-CONTAINING PROTEIN"/>
    <property type="match status" value="1"/>
</dbReference>
<dbReference type="EC" id="3.1.2.29" evidence="4"/>
<comment type="caution">
    <text evidence="4">The sequence shown here is derived from an EMBL/GenBank/DDBJ whole genome shotgun (WGS) entry which is preliminary data.</text>
</comment>
<accession>A0A0L6Z727</accession>
<dbReference type="RefSeq" id="WP_052222291.1">
    <property type="nucleotide sequence ID" value="NZ_LHUR01000033.1"/>
</dbReference>
<gene>
    <name evidence="4" type="primary">flK</name>
    <name evidence="4" type="ORF">CLHOM_28090</name>
</gene>
<reference evidence="5" key="1">
    <citation type="submission" date="2015-08" db="EMBL/GenBank/DDBJ databases">
        <title>Genome sequence of the strict anaerobe Clostridium homopropionicum LuHBu1 (DSM 5847T).</title>
        <authorList>
            <person name="Poehlein A."/>
            <person name="Beck M."/>
            <person name="Schiel-Bengelsdorf B."/>
            <person name="Bengelsdorf F.R."/>
            <person name="Daniel R."/>
            <person name="Duerre P."/>
        </authorList>
    </citation>
    <scope>NUCLEOTIDE SEQUENCE [LARGE SCALE GENOMIC DNA]</scope>
    <source>
        <strain evidence="5">DSM 5847</strain>
    </source>
</reference>
<dbReference type="EMBL" id="LHUR01000033">
    <property type="protein sequence ID" value="KOA18765.1"/>
    <property type="molecule type" value="Genomic_DNA"/>
</dbReference>
<evidence type="ECO:0000313" key="5">
    <source>
        <dbReference type="Proteomes" id="UP000037043"/>
    </source>
</evidence>
<dbReference type="PIRSF" id="PIRSF014972">
    <property type="entry name" value="FlK"/>
    <property type="match status" value="1"/>
</dbReference>
<proteinExistence type="predicted"/>
<dbReference type="InterPro" id="IPR054485">
    <property type="entry name" value="FlK-like_dom"/>
</dbReference>
<dbReference type="InterPro" id="IPR029069">
    <property type="entry name" value="HotDog_dom_sf"/>
</dbReference>
<evidence type="ECO:0000256" key="1">
    <source>
        <dbReference type="PIRSR" id="PIRSR014972-1"/>
    </source>
</evidence>
<evidence type="ECO:0000256" key="2">
    <source>
        <dbReference type="PIRSR" id="PIRSR014972-2"/>
    </source>
</evidence>
<organism evidence="4 5">
    <name type="scientific">Clostridium homopropionicum DSM 5847</name>
    <dbReference type="NCBI Taxonomy" id="1121318"/>
    <lineage>
        <taxon>Bacteria</taxon>
        <taxon>Bacillati</taxon>
        <taxon>Bacillota</taxon>
        <taxon>Clostridia</taxon>
        <taxon>Eubacteriales</taxon>
        <taxon>Clostridiaceae</taxon>
        <taxon>Clostridium</taxon>
    </lineage>
</organism>
<dbReference type="Proteomes" id="UP000037043">
    <property type="component" value="Unassembled WGS sequence"/>
</dbReference>
<feature type="active site" evidence="1">
    <location>
        <position position="36"/>
    </location>
</feature>
<dbReference type="STRING" id="36844.SAMN04488501_11659"/>
<feature type="binding site" evidence="2">
    <location>
        <position position="63"/>
    </location>
    <ligand>
        <name>CoA</name>
        <dbReference type="ChEBI" id="CHEBI:57287"/>
    </ligand>
</feature>